<evidence type="ECO:0000256" key="1">
    <source>
        <dbReference type="SAM" id="Phobius"/>
    </source>
</evidence>
<organism evidence="2 3">
    <name type="scientific">Scrofimicrobium canadense</name>
    <dbReference type="NCBI Taxonomy" id="2652290"/>
    <lineage>
        <taxon>Bacteria</taxon>
        <taxon>Bacillati</taxon>
        <taxon>Actinomycetota</taxon>
        <taxon>Actinomycetes</taxon>
        <taxon>Actinomycetales</taxon>
        <taxon>Actinomycetaceae</taxon>
        <taxon>Scrofimicrobium</taxon>
    </lineage>
</organism>
<evidence type="ECO:0008006" key="4">
    <source>
        <dbReference type="Google" id="ProtNLM"/>
    </source>
</evidence>
<evidence type="ECO:0000313" key="3">
    <source>
        <dbReference type="Proteomes" id="UP000470875"/>
    </source>
</evidence>
<dbReference type="AlphaFoldDB" id="A0A6N7W9W6"/>
<name>A0A6N7W9W6_9ACTO</name>
<keyword evidence="1" id="KW-1133">Transmembrane helix</keyword>
<dbReference type="RefSeq" id="WP_154545922.1">
    <property type="nucleotide sequence ID" value="NZ_VULO01000011.1"/>
</dbReference>
<gene>
    <name evidence="2" type="ORF">FYJ24_09730</name>
</gene>
<sequence>MGEKNARASAGSWSLALGLGSGVALLLPAFSDYVAIICVLGAFVTGYVGIVDFEKKKTPHRWGAVFGIMCGAIALFLIVIMRMSAAR</sequence>
<feature type="transmembrane region" description="Helical" evidence="1">
    <location>
        <begin position="65"/>
        <end position="85"/>
    </location>
</feature>
<keyword evidence="3" id="KW-1185">Reference proteome</keyword>
<protein>
    <recommendedName>
        <fullName evidence="4">DUF4190 domain-containing protein</fullName>
    </recommendedName>
</protein>
<accession>A0A6N7W9W6</accession>
<keyword evidence="1" id="KW-0472">Membrane</keyword>
<dbReference type="EMBL" id="VULO01000011">
    <property type="protein sequence ID" value="MSS85036.1"/>
    <property type="molecule type" value="Genomic_DNA"/>
</dbReference>
<comment type="caution">
    <text evidence="2">The sequence shown here is derived from an EMBL/GenBank/DDBJ whole genome shotgun (WGS) entry which is preliminary data.</text>
</comment>
<evidence type="ECO:0000313" key="2">
    <source>
        <dbReference type="EMBL" id="MSS85036.1"/>
    </source>
</evidence>
<keyword evidence="1" id="KW-0812">Transmembrane</keyword>
<proteinExistence type="predicted"/>
<feature type="transmembrane region" description="Helical" evidence="1">
    <location>
        <begin position="34"/>
        <end position="53"/>
    </location>
</feature>
<dbReference type="Proteomes" id="UP000470875">
    <property type="component" value="Unassembled WGS sequence"/>
</dbReference>
<reference evidence="2 3" key="1">
    <citation type="submission" date="2019-08" db="EMBL/GenBank/DDBJ databases">
        <title>In-depth cultivation of the pig gut microbiome towards novel bacterial diversity and tailored functional studies.</title>
        <authorList>
            <person name="Wylensek D."/>
            <person name="Hitch T.C.A."/>
            <person name="Clavel T."/>
        </authorList>
    </citation>
    <scope>NUCLEOTIDE SEQUENCE [LARGE SCALE GENOMIC DNA]</scope>
    <source>
        <strain evidence="2 3">WB03_NA08</strain>
    </source>
</reference>